<dbReference type="eggNOG" id="ENOG502R9R0">
    <property type="taxonomic scope" value="Eukaryota"/>
</dbReference>
<dbReference type="OrthoDB" id="4137750at2759"/>
<keyword evidence="1" id="KW-0732">Signal</keyword>
<dbReference type="EMBL" id="KE720913">
    <property type="protein sequence ID" value="ERF73929.1"/>
    <property type="molecule type" value="Genomic_DNA"/>
</dbReference>
<feature type="chain" id="PRO_5004612290" evidence="1">
    <location>
        <begin position="22"/>
        <end position="578"/>
    </location>
</feature>
<dbReference type="GeneID" id="19240305"/>
<accession>U1HWY3</accession>
<dbReference type="AlphaFoldDB" id="U1HWY3"/>
<proteinExistence type="predicted"/>
<evidence type="ECO:0000313" key="3">
    <source>
        <dbReference type="Proteomes" id="UP000019373"/>
    </source>
</evidence>
<dbReference type="HOGENOM" id="CLU_471740_0_0_1"/>
<sequence length="578" mass="64186">MHFKTLCSALIVLFPSVLVLGLPTELGVQQSADIIVHDGNESVPCSQIGCWDGFATLSNATGYCICPRWKKQDLTTPCGFLKCPNTTKLYYDSVFNRCLCEPKYGLPWLIHQATDRIAEHNARVYSVQPYFLDDVISFHVQLAGAPDGFNLNASTTIAASSIGTDPAPNLVLMPTNMKTRVSTAAEETALIVAVTFEPGDSITYHVQISNGTVFKLHGDKYVHDIDLIDPSAPPSLSILTSQSLSYVKRDAWFQDAGADPSIRPAPLTTTKRGIAGLSSSITLSEETCRSITCSNDGSERPYFNPYLKTCYCKKLDPPNNSFDSFLKRSVSDQSGVLRKPTPEACRRMANTCQGKTEPYLDETTGQCYCVVYRTGIKEPVIVSNTNYWPRAEHVVSQEEESGNSGSLDEAPTCAESHKMDPCPTQLGCHVGYCPDRICGTCILPLNLTAAHAPGAKLRFLPGHSDNYSSTMVTARELVDSLDRRYKHNWGEDVKYLNQNNLVTEKNVRLLENRYLNARNAYREKFNEILAANRRKPQADDKWILDILKGRLDNMEWVRGAIHNLWTAVGAQNAARRRH</sequence>
<evidence type="ECO:0000313" key="2">
    <source>
        <dbReference type="EMBL" id="ERF73929.1"/>
    </source>
</evidence>
<dbReference type="Proteomes" id="UP000019373">
    <property type="component" value="Unassembled WGS sequence"/>
</dbReference>
<evidence type="ECO:0000256" key="1">
    <source>
        <dbReference type="SAM" id="SignalP"/>
    </source>
</evidence>
<keyword evidence="3" id="KW-1185">Reference proteome</keyword>
<gene>
    <name evidence="2" type="ORF">EPUS_05352</name>
</gene>
<name>U1HWY3_ENDPU</name>
<feature type="signal peptide" evidence="1">
    <location>
        <begin position="1"/>
        <end position="21"/>
    </location>
</feature>
<organism evidence="2 3">
    <name type="scientific">Endocarpon pusillum (strain Z07020 / HMAS-L-300199)</name>
    <name type="common">Lichen-forming fungus</name>
    <dbReference type="NCBI Taxonomy" id="1263415"/>
    <lineage>
        <taxon>Eukaryota</taxon>
        <taxon>Fungi</taxon>
        <taxon>Dikarya</taxon>
        <taxon>Ascomycota</taxon>
        <taxon>Pezizomycotina</taxon>
        <taxon>Eurotiomycetes</taxon>
        <taxon>Chaetothyriomycetidae</taxon>
        <taxon>Verrucariales</taxon>
        <taxon>Verrucariaceae</taxon>
        <taxon>Endocarpon</taxon>
    </lineage>
</organism>
<reference evidence="3" key="1">
    <citation type="journal article" date="2014" name="BMC Genomics">
        <title>Genome characteristics reveal the impact of lichenization on lichen-forming fungus Endocarpon pusillum Hedwig (Verrucariales, Ascomycota).</title>
        <authorList>
            <person name="Wang Y.-Y."/>
            <person name="Liu B."/>
            <person name="Zhang X.-Y."/>
            <person name="Zhou Q.-M."/>
            <person name="Zhang T."/>
            <person name="Li H."/>
            <person name="Yu Y.-F."/>
            <person name="Zhang X.-L."/>
            <person name="Hao X.-Y."/>
            <person name="Wang M."/>
            <person name="Wang L."/>
            <person name="Wei J.-C."/>
        </authorList>
    </citation>
    <scope>NUCLEOTIDE SEQUENCE [LARGE SCALE GENOMIC DNA]</scope>
    <source>
        <strain evidence="3">Z07020 / HMAS-L-300199</strain>
    </source>
</reference>
<protein>
    <submittedName>
        <fullName evidence="2">Uncharacterized protein</fullName>
    </submittedName>
</protein>
<dbReference type="RefSeq" id="XP_007800399.1">
    <property type="nucleotide sequence ID" value="XM_007802208.1"/>
</dbReference>